<name>A0A9P4IZH2_9PEZI</name>
<dbReference type="PANTHER" id="PTHR21349">
    <property type="entry name" value="50S RIBOSOMAL PROTEIN L21"/>
    <property type="match status" value="1"/>
</dbReference>
<feature type="region of interest" description="Disordered" evidence="3">
    <location>
        <begin position="35"/>
        <end position="86"/>
    </location>
</feature>
<sequence length="241" mass="26561">MTLLSRSLRRAALDTQWSLPPTFLCPWTATLTTQAHGPAATSSPPPGLTSTALKPPSAKPSRSVSRPKLPSPPSFPGPSSTTPPQFSDSITTLLPSLISQSAQAQLYITIHLHAHGFLVTQGDTIRLPFLLNGVEPGDILRLNRAINLGTRDFTLRAPAKERRGKSATVASQGRIPYLDERLFVCRAVVMGVEAEPMRVLEKTKRRQRHTKHVRSKHKYTVLKIKELRVRSLEEIEAGKVD</sequence>
<organism evidence="4 5">
    <name type="scientific">Myriangium duriaei CBS 260.36</name>
    <dbReference type="NCBI Taxonomy" id="1168546"/>
    <lineage>
        <taxon>Eukaryota</taxon>
        <taxon>Fungi</taxon>
        <taxon>Dikarya</taxon>
        <taxon>Ascomycota</taxon>
        <taxon>Pezizomycotina</taxon>
        <taxon>Dothideomycetes</taxon>
        <taxon>Dothideomycetidae</taxon>
        <taxon>Myriangiales</taxon>
        <taxon>Myriangiaceae</taxon>
        <taxon>Myriangium</taxon>
    </lineage>
</organism>
<dbReference type="PANTHER" id="PTHR21349:SF0">
    <property type="entry name" value="LARGE RIBOSOMAL SUBUNIT PROTEIN BL21M"/>
    <property type="match status" value="1"/>
</dbReference>
<dbReference type="Proteomes" id="UP000799439">
    <property type="component" value="Unassembled WGS sequence"/>
</dbReference>
<evidence type="ECO:0000256" key="3">
    <source>
        <dbReference type="SAM" id="MobiDB-lite"/>
    </source>
</evidence>
<accession>A0A9P4IZH2</accession>
<dbReference type="InterPro" id="IPR028909">
    <property type="entry name" value="bL21-like"/>
</dbReference>
<evidence type="ECO:0000256" key="1">
    <source>
        <dbReference type="ARBA" id="ARBA00008563"/>
    </source>
</evidence>
<dbReference type="OrthoDB" id="5994at2759"/>
<dbReference type="GO" id="GO:0005762">
    <property type="term" value="C:mitochondrial large ribosomal subunit"/>
    <property type="evidence" value="ECO:0007669"/>
    <property type="project" value="TreeGrafter"/>
</dbReference>
<dbReference type="GO" id="GO:0003735">
    <property type="term" value="F:structural constituent of ribosome"/>
    <property type="evidence" value="ECO:0007669"/>
    <property type="project" value="TreeGrafter"/>
</dbReference>
<evidence type="ECO:0000313" key="5">
    <source>
        <dbReference type="Proteomes" id="UP000799439"/>
    </source>
</evidence>
<keyword evidence="5" id="KW-1185">Reference proteome</keyword>
<gene>
    <name evidence="4" type="ORF">K461DRAFT_228634</name>
</gene>
<comment type="caution">
    <text evidence="4">The sequence shown here is derived from an EMBL/GenBank/DDBJ whole genome shotgun (WGS) entry which is preliminary data.</text>
</comment>
<dbReference type="SUPFAM" id="SSF141091">
    <property type="entry name" value="L21p-like"/>
    <property type="match status" value="1"/>
</dbReference>
<dbReference type="InterPro" id="IPR036164">
    <property type="entry name" value="bL21-like_sf"/>
</dbReference>
<protein>
    <recommendedName>
        <fullName evidence="2">Large ribosomal subunit protein bL21m</fullName>
    </recommendedName>
</protein>
<comment type="similarity">
    <text evidence="1">Belongs to the bacterial ribosomal protein bL21 family.</text>
</comment>
<evidence type="ECO:0000313" key="4">
    <source>
        <dbReference type="EMBL" id="KAF2151340.1"/>
    </source>
</evidence>
<proteinExistence type="inferred from homology"/>
<reference evidence="4" key="1">
    <citation type="journal article" date="2020" name="Stud. Mycol.">
        <title>101 Dothideomycetes genomes: a test case for predicting lifestyles and emergence of pathogens.</title>
        <authorList>
            <person name="Haridas S."/>
            <person name="Albert R."/>
            <person name="Binder M."/>
            <person name="Bloem J."/>
            <person name="Labutti K."/>
            <person name="Salamov A."/>
            <person name="Andreopoulos B."/>
            <person name="Baker S."/>
            <person name="Barry K."/>
            <person name="Bills G."/>
            <person name="Bluhm B."/>
            <person name="Cannon C."/>
            <person name="Castanera R."/>
            <person name="Culley D."/>
            <person name="Daum C."/>
            <person name="Ezra D."/>
            <person name="Gonzalez J."/>
            <person name="Henrissat B."/>
            <person name="Kuo A."/>
            <person name="Liang C."/>
            <person name="Lipzen A."/>
            <person name="Lutzoni F."/>
            <person name="Magnuson J."/>
            <person name="Mondo S."/>
            <person name="Nolan M."/>
            <person name="Ohm R."/>
            <person name="Pangilinan J."/>
            <person name="Park H.-J."/>
            <person name="Ramirez L."/>
            <person name="Alfaro M."/>
            <person name="Sun H."/>
            <person name="Tritt A."/>
            <person name="Yoshinaga Y."/>
            <person name="Zwiers L.-H."/>
            <person name="Turgeon B."/>
            <person name="Goodwin S."/>
            <person name="Spatafora J."/>
            <person name="Crous P."/>
            <person name="Grigoriev I."/>
        </authorList>
    </citation>
    <scope>NUCLEOTIDE SEQUENCE</scope>
    <source>
        <strain evidence="4">CBS 260.36</strain>
    </source>
</reference>
<dbReference type="AlphaFoldDB" id="A0A9P4IZH2"/>
<dbReference type="EMBL" id="ML996088">
    <property type="protein sequence ID" value="KAF2151340.1"/>
    <property type="molecule type" value="Genomic_DNA"/>
</dbReference>
<evidence type="ECO:0000256" key="2">
    <source>
        <dbReference type="ARBA" id="ARBA00044129"/>
    </source>
</evidence>
<feature type="compositionally biased region" description="Low complexity" evidence="3">
    <location>
        <begin position="77"/>
        <end position="86"/>
    </location>
</feature>